<organism evidence="11 12">
    <name type="scientific">Lasiosphaeris hirsuta</name>
    <dbReference type="NCBI Taxonomy" id="260670"/>
    <lineage>
        <taxon>Eukaryota</taxon>
        <taxon>Fungi</taxon>
        <taxon>Dikarya</taxon>
        <taxon>Ascomycota</taxon>
        <taxon>Pezizomycotina</taxon>
        <taxon>Sordariomycetes</taxon>
        <taxon>Sordariomycetidae</taxon>
        <taxon>Sordariales</taxon>
        <taxon>Lasiosphaeriaceae</taxon>
        <taxon>Lasiosphaeris</taxon>
    </lineage>
</organism>
<feature type="domain" description="RZ-type" evidence="10">
    <location>
        <begin position="1382"/>
        <end position="1456"/>
    </location>
</feature>
<evidence type="ECO:0000256" key="1">
    <source>
        <dbReference type="ARBA" id="ARBA00004496"/>
    </source>
</evidence>
<keyword evidence="3" id="KW-0479">Metal-binding</keyword>
<dbReference type="SMART" id="SM00438">
    <property type="entry name" value="ZnF_NFX"/>
    <property type="match status" value="4"/>
</dbReference>
<evidence type="ECO:0000256" key="7">
    <source>
        <dbReference type="ARBA" id="ARBA00022833"/>
    </source>
</evidence>
<protein>
    <recommendedName>
        <fullName evidence="10">RZ-type domain-containing protein</fullName>
    </recommendedName>
</protein>
<evidence type="ECO:0000313" key="11">
    <source>
        <dbReference type="EMBL" id="KAK0707378.1"/>
    </source>
</evidence>
<evidence type="ECO:0000256" key="9">
    <source>
        <dbReference type="SAM" id="MobiDB-lite"/>
    </source>
</evidence>
<name>A0AA40A146_9PEZI</name>
<dbReference type="Pfam" id="PF20173">
    <property type="entry name" value="ZnF_RZ-type"/>
    <property type="match status" value="1"/>
</dbReference>
<evidence type="ECO:0000256" key="6">
    <source>
        <dbReference type="ARBA" id="ARBA00022806"/>
    </source>
</evidence>
<dbReference type="PROSITE" id="PS51981">
    <property type="entry name" value="ZF_RZ"/>
    <property type="match status" value="1"/>
</dbReference>
<dbReference type="PANTHER" id="PTHR10887">
    <property type="entry name" value="DNA2/NAM7 HELICASE FAMILY"/>
    <property type="match status" value="1"/>
</dbReference>
<dbReference type="InterPro" id="IPR000967">
    <property type="entry name" value="Znf_NFX1"/>
</dbReference>
<evidence type="ECO:0000256" key="4">
    <source>
        <dbReference type="ARBA" id="ARBA00022737"/>
    </source>
</evidence>
<keyword evidence="6" id="KW-0547">Nucleotide-binding</keyword>
<dbReference type="Pfam" id="PF13087">
    <property type="entry name" value="AAA_12"/>
    <property type="match status" value="1"/>
</dbReference>
<comment type="subcellular location">
    <subcellularLocation>
        <location evidence="1">Cytoplasm</location>
    </subcellularLocation>
</comment>
<accession>A0AA40A146</accession>
<dbReference type="Proteomes" id="UP001172102">
    <property type="component" value="Unassembled WGS sequence"/>
</dbReference>
<dbReference type="Pfam" id="PF13086">
    <property type="entry name" value="AAA_11"/>
    <property type="match status" value="1"/>
</dbReference>
<dbReference type="InterPro" id="IPR045055">
    <property type="entry name" value="DNA2/NAM7-like"/>
</dbReference>
<evidence type="ECO:0000313" key="12">
    <source>
        <dbReference type="Proteomes" id="UP001172102"/>
    </source>
</evidence>
<dbReference type="InterPro" id="IPR027417">
    <property type="entry name" value="P-loop_NTPase"/>
</dbReference>
<dbReference type="InterPro" id="IPR041679">
    <property type="entry name" value="DNA2/NAM7-like_C"/>
</dbReference>
<dbReference type="InterPro" id="IPR047187">
    <property type="entry name" value="SF1_C_Upf1"/>
</dbReference>
<comment type="caution">
    <text evidence="11">The sequence shown here is derived from an EMBL/GenBank/DDBJ whole genome shotgun (WGS) entry which is preliminary data.</text>
</comment>
<dbReference type="PANTHER" id="PTHR10887:SF445">
    <property type="entry name" value="NFX1-TYPE ZINC FINGER-CONTAINING PROTEIN 1"/>
    <property type="match status" value="1"/>
</dbReference>
<evidence type="ECO:0000259" key="10">
    <source>
        <dbReference type="PROSITE" id="PS51981"/>
    </source>
</evidence>
<dbReference type="GO" id="GO:0031380">
    <property type="term" value="C:nuclear RNA-directed RNA polymerase complex"/>
    <property type="evidence" value="ECO:0007669"/>
    <property type="project" value="TreeGrafter"/>
</dbReference>
<dbReference type="CDD" id="cd18808">
    <property type="entry name" value="SF1_C_Upf1"/>
    <property type="match status" value="1"/>
</dbReference>
<proteinExistence type="predicted"/>
<dbReference type="GO" id="GO:0005737">
    <property type="term" value="C:cytoplasm"/>
    <property type="evidence" value="ECO:0007669"/>
    <property type="project" value="UniProtKB-SubCell"/>
</dbReference>
<dbReference type="GO" id="GO:0008270">
    <property type="term" value="F:zinc ion binding"/>
    <property type="evidence" value="ECO:0007669"/>
    <property type="project" value="UniProtKB-KW"/>
</dbReference>
<keyword evidence="6" id="KW-0067">ATP-binding</keyword>
<keyword evidence="6" id="KW-0347">Helicase</keyword>
<evidence type="ECO:0000256" key="3">
    <source>
        <dbReference type="ARBA" id="ARBA00022723"/>
    </source>
</evidence>
<keyword evidence="8" id="KW-0391">Immunity</keyword>
<dbReference type="EMBL" id="JAUKUA010000006">
    <property type="protein sequence ID" value="KAK0707378.1"/>
    <property type="molecule type" value="Genomic_DNA"/>
</dbReference>
<dbReference type="CDD" id="cd17936">
    <property type="entry name" value="EEXXEc_NFX1"/>
    <property type="match status" value="1"/>
</dbReference>
<dbReference type="GO" id="GO:0031048">
    <property type="term" value="P:regulatory ncRNA-mediated heterochromatin formation"/>
    <property type="evidence" value="ECO:0007669"/>
    <property type="project" value="TreeGrafter"/>
</dbReference>
<keyword evidence="6" id="KW-0378">Hydrolase</keyword>
<dbReference type="SUPFAM" id="SSF52540">
    <property type="entry name" value="P-loop containing nucleoside triphosphate hydrolases"/>
    <property type="match status" value="1"/>
</dbReference>
<evidence type="ECO:0000256" key="8">
    <source>
        <dbReference type="ARBA" id="ARBA00022859"/>
    </source>
</evidence>
<dbReference type="CDD" id="cd06008">
    <property type="entry name" value="NF-X1-zinc-finger"/>
    <property type="match status" value="1"/>
</dbReference>
<keyword evidence="5" id="KW-0863">Zinc-finger</keyword>
<sequence>MRLKLIDPNAPEIRQVLHWYQSMGPSSRRYLVEFPGVLLASFKDTLAALQEMYKKPAMPFRDILAPSEVQSANMGIKPPRYAMKAGFEFDLSCLARGGNELAVRPQHPPDPEEIASRTTLDPTQSVALVNTLSRELSLIQGPPGTGKSYTGEKIIKVLLANKRKAKLGPIICVCYTNHALDQLLEHLLDDGIGQIIRMGSQSKSERLQDLNLRHIARLQTRTKPEKSDLYHAEQRIGMHANATNRALKGLQATTLRGSVEIFLEVTFPSRHQELFGESEEGWTTVGPSDQINRWLDGGHGGRCRQLHELNAVRLSDMTHDERQLLYSNWIEASSEDFITRVTNEHQQYTSAVESRDRLRKDLDLRCLQAANIIGATTTGLARNLELFQKLRTKVLLCEEAGEVLEAHLLTVLLPSVEHAILIGDHLQLRPQIQNYDLQSNNPRGKQYSLDMSLFERLVQPPRGIGDAVPFSILETQRRMHPSIAELIRSTLYPCLKDAVQVSQYPEVVGMRKRLFWFHHEKPEAGAANNDTLSSSRSNEFEVEMTAALVSHIVRQGEYSKEDIAIITPYLGQLQKLRRRMSEMWEVAVNDRDLEEIEALTPDAQEPVEMATRSKVSKTRLVNSIRVATVDNFQGEEAKVVIISLVRSNPQNNCGFLRTSNRINVLLSRARHGMYIIGNSKTYSSVSMWSDVISMLRAGGNFGTSFELQCPRHPNTPLRVSEPDHFVQCSPESGCILPCDKRLDCGHSCTGRCHSEMLHNVVKCLVDCPRSKKGCDHPCPLRCGDQCHGKCRVRLNEIDLVLPCGHRVSSAYCWEAQDPASIRCTERVSRTVPGCSHSVTVPCYENVNAFNYRCTAKCGNFRPCGHSCPSQCFRCNARENGEITEQSHGVCTVLCGRKYQTCCHSCSRPCHDGSQCGSCNEPCEVRCSHSRCSKKCHEPCAPCAEPKCQSSCPHTSCSLPCAAPCNWVPCSKRCEEVLSCGHQCPSLCGESCPSVAYCQRCGSDGIKSTCVDFLEMKEYIEIDLDDDPCIFADCGHFLTVSSMDSQMDMAANYDLDENGHPVRIRGASEPFSGVPGATKACPTCRGSLRNISRFGRIVRRSMLDEATKKFISWSHAECLRLADSLATEQEKLTKAGLIVTPSTESSKSMTKYRPRLGQLRQLQSTVGERYNDIITLWTMISSFANKVRAEEQPFQRVADLVKHINRQNKTSEEFRFDEAIIQVKGQLTANLLLLKCEMYIFSDCVRLQEGGRANMKMGEMKINWLIYRTECANLINLAHNRKFPREELQSHIFAAQVELLAGLFGSQSGSIKTDQNQNPPPRSLIDDTTKTNEKPLEDLKTSAINHIARARALLDEYPSTAILKDELDAMELMANNGVFYREVSAEEIRAVYKAMSSELMGTGHWYTCENGHPFTVGECGMPMQFARCPECNAQVGGQDHQAVEGVRHAAEIEALGSGVGGMRL</sequence>
<keyword evidence="2" id="KW-0963">Cytoplasm</keyword>
<reference evidence="11" key="1">
    <citation type="submission" date="2023-06" db="EMBL/GenBank/DDBJ databases">
        <title>Genome-scale phylogeny and comparative genomics of the fungal order Sordariales.</title>
        <authorList>
            <consortium name="Lawrence Berkeley National Laboratory"/>
            <person name="Hensen N."/>
            <person name="Bonometti L."/>
            <person name="Westerberg I."/>
            <person name="Brannstrom I.O."/>
            <person name="Guillou S."/>
            <person name="Cros-Aarteil S."/>
            <person name="Calhoun S."/>
            <person name="Haridas S."/>
            <person name="Kuo A."/>
            <person name="Mondo S."/>
            <person name="Pangilinan J."/>
            <person name="Riley R."/>
            <person name="Labutti K."/>
            <person name="Andreopoulos B."/>
            <person name="Lipzen A."/>
            <person name="Chen C."/>
            <person name="Yanf M."/>
            <person name="Daum C."/>
            <person name="Ng V."/>
            <person name="Clum A."/>
            <person name="Steindorff A."/>
            <person name="Ohm R."/>
            <person name="Martin F."/>
            <person name="Silar P."/>
            <person name="Natvig D."/>
            <person name="Lalanne C."/>
            <person name="Gautier V."/>
            <person name="Ament-Velasquez S.L."/>
            <person name="Kruys A."/>
            <person name="Hutchinson M.I."/>
            <person name="Powell A.J."/>
            <person name="Barry K."/>
            <person name="Miller A.N."/>
            <person name="Grigoriev I.V."/>
            <person name="Debuchy R."/>
            <person name="Gladieux P."/>
            <person name="Thoren M.H."/>
            <person name="Johannesson H."/>
        </authorList>
    </citation>
    <scope>NUCLEOTIDE SEQUENCE</scope>
    <source>
        <strain evidence="11">SMH4607-1</strain>
    </source>
</reference>
<evidence type="ECO:0000256" key="5">
    <source>
        <dbReference type="ARBA" id="ARBA00022771"/>
    </source>
</evidence>
<dbReference type="FunFam" id="3.40.50.300:FF:001660">
    <property type="entry name" value="NF-X1 finger and helicase protein, putative"/>
    <property type="match status" value="1"/>
</dbReference>
<dbReference type="InterPro" id="IPR041677">
    <property type="entry name" value="DNA2/NAM7_AAA_11"/>
</dbReference>
<dbReference type="InterPro" id="IPR046439">
    <property type="entry name" value="ZF_RZ_dom"/>
</dbReference>
<dbReference type="GO" id="GO:0004386">
    <property type="term" value="F:helicase activity"/>
    <property type="evidence" value="ECO:0007669"/>
    <property type="project" value="InterPro"/>
</dbReference>
<dbReference type="Gene3D" id="3.40.50.300">
    <property type="entry name" value="P-loop containing nucleotide triphosphate hydrolases"/>
    <property type="match status" value="2"/>
</dbReference>
<gene>
    <name evidence="11" type="ORF">B0H67DRAFT_587383</name>
</gene>
<keyword evidence="4" id="KW-0677">Repeat</keyword>
<feature type="region of interest" description="Disordered" evidence="9">
    <location>
        <begin position="1309"/>
        <end position="1331"/>
    </location>
</feature>
<dbReference type="GO" id="GO:0002376">
    <property type="term" value="P:immune system process"/>
    <property type="evidence" value="ECO:0007669"/>
    <property type="project" value="UniProtKB-KW"/>
</dbReference>
<evidence type="ECO:0000256" key="2">
    <source>
        <dbReference type="ARBA" id="ARBA00022490"/>
    </source>
</evidence>
<keyword evidence="12" id="KW-1185">Reference proteome</keyword>
<keyword evidence="7" id="KW-0862">Zinc</keyword>